<evidence type="ECO:0000313" key="11">
    <source>
        <dbReference type="EMBL" id="MFD2872392.1"/>
    </source>
</evidence>
<dbReference type="Gene3D" id="3.30.1150.10">
    <property type="match status" value="1"/>
</dbReference>
<dbReference type="SUPFAM" id="SSF74653">
    <property type="entry name" value="TolA/TonB C-terminal domain"/>
    <property type="match status" value="1"/>
</dbReference>
<dbReference type="InterPro" id="IPR037682">
    <property type="entry name" value="TonB_C"/>
</dbReference>
<dbReference type="PROSITE" id="PS52015">
    <property type="entry name" value="TONB_CTD"/>
    <property type="match status" value="1"/>
</dbReference>
<evidence type="ECO:0000313" key="12">
    <source>
        <dbReference type="Proteomes" id="UP001597557"/>
    </source>
</evidence>
<comment type="subcellular location">
    <subcellularLocation>
        <location evidence="1">Cell inner membrane</location>
        <topology evidence="1">Single-pass membrane protein</topology>
        <orientation evidence="1">Periplasmic side</orientation>
    </subcellularLocation>
</comment>
<evidence type="ECO:0000256" key="2">
    <source>
        <dbReference type="ARBA" id="ARBA00006555"/>
    </source>
</evidence>
<protein>
    <submittedName>
        <fullName evidence="11">Energy transducer TonB</fullName>
    </submittedName>
</protein>
<keyword evidence="9" id="KW-0472">Membrane</keyword>
<keyword evidence="5" id="KW-0997">Cell inner membrane</keyword>
<evidence type="ECO:0000256" key="5">
    <source>
        <dbReference type="ARBA" id="ARBA00022519"/>
    </source>
</evidence>
<keyword evidence="3" id="KW-0813">Transport</keyword>
<dbReference type="InterPro" id="IPR006260">
    <property type="entry name" value="TonB/TolA_C"/>
</dbReference>
<evidence type="ECO:0000256" key="6">
    <source>
        <dbReference type="ARBA" id="ARBA00022692"/>
    </source>
</evidence>
<comment type="caution">
    <text evidence="11">The sequence shown here is derived from an EMBL/GenBank/DDBJ whole genome shotgun (WGS) entry which is preliminary data.</text>
</comment>
<comment type="similarity">
    <text evidence="2">Belongs to the TonB family.</text>
</comment>
<dbReference type="InterPro" id="IPR051045">
    <property type="entry name" value="TonB-dependent_transducer"/>
</dbReference>
<evidence type="ECO:0000256" key="7">
    <source>
        <dbReference type="ARBA" id="ARBA00022927"/>
    </source>
</evidence>
<keyword evidence="4" id="KW-1003">Cell membrane</keyword>
<evidence type="ECO:0000256" key="9">
    <source>
        <dbReference type="ARBA" id="ARBA00023136"/>
    </source>
</evidence>
<dbReference type="NCBIfam" id="TIGR01352">
    <property type="entry name" value="tonB_Cterm"/>
    <property type="match status" value="1"/>
</dbReference>
<feature type="domain" description="TonB C-terminal" evidence="10">
    <location>
        <begin position="60"/>
        <end position="154"/>
    </location>
</feature>
<name>A0ABW5YAT3_9SPHI</name>
<proteinExistence type="inferred from homology"/>
<reference evidence="12" key="1">
    <citation type="journal article" date="2019" name="Int. J. Syst. Evol. Microbiol.">
        <title>The Global Catalogue of Microorganisms (GCM) 10K type strain sequencing project: providing services to taxonomists for standard genome sequencing and annotation.</title>
        <authorList>
            <consortium name="The Broad Institute Genomics Platform"/>
            <consortium name="The Broad Institute Genome Sequencing Center for Infectious Disease"/>
            <person name="Wu L."/>
            <person name="Ma J."/>
        </authorList>
    </citation>
    <scope>NUCLEOTIDE SEQUENCE [LARGE SCALE GENOMIC DNA]</scope>
    <source>
        <strain evidence="12">KCTC 22437</strain>
    </source>
</reference>
<dbReference type="EMBL" id="JBHUPD010000002">
    <property type="protein sequence ID" value="MFD2872392.1"/>
    <property type="molecule type" value="Genomic_DNA"/>
</dbReference>
<accession>A0ABW5YAT3</accession>
<organism evidence="11 12">
    <name type="scientific">Mucilaginibacter ximonensis</name>
    <dbReference type="NCBI Taxonomy" id="538021"/>
    <lineage>
        <taxon>Bacteria</taxon>
        <taxon>Pseudomonadati</taxon>
        <taxon>Bacteroidota</taxon>
        <taxon>Sphingobacteriia</taxon>
        <taxon>Sphingobacteriales</taxon>
        <taxon>Sphingobacteriaceae</taxon>
        <taxon>Mucilaginibacter</taxon>
    </lineage>
</organism>
<evidence type="ECO:0000256" key="4">
    <source>
        <dbReference type="ARBA" id="ARBA00022475"/>
    </source>
</evidence>
<keyword evidence="6" id="KW-0812">Transmembrane</keyword>
<keyword evidence="8" id="KW-1133">Transmembrane helix</keyword>
<dbReference type="PANTHER" id="PTHR33446">
    <property type="entry name" value="PROTEIN TONB-RELATED"/>
    <property type="match status" value="1"/>
</dbReference>
<evidence type="ECO:0000259" key="10">
    <source>
        <dbReference type="PROSITE" id="PS52015"/>
    </source>
</evidence>
<dbReference type="PANTHER" id="PTHR33446:SF2">
    <property type="entry name" value="PROTEIN TONB"/>
    <property type="match status" value="1"/>
</dbReference>
<keyword evidence="12" id="KW-1185">Reference proteome</keyword>
<dbReference type="Pfam" id="PF03544">
    <property type="entry name" value="TonB_C"/>
    <property type="match status" value="1"/>
</dbReference>
<dbReference type="RefSeq" id="WP_377184027.1">
    <property type="nucleotide sequence ID" value="NZ_JBHUPD010000002.1"/>
</dbReference>
<evidence type="ECO:0000256" key="3">
    <source>
        <dbReference type="ARBA" id="ARBA00022448"/>
    </source>
</evidence>
<evidence type="ECO:0000256" key="8">
    <source>
        <dbReference type="ARBA" id="ARBA00022989"/>
    </source>
</evidence>
<sequence length="154" mass="16963">MQKKTNSLLMPLAKYTLVLPFIFLMTMSLSAKTKVNCTVHKASATDTIYTTVDKQPEFPGGMGAFYKFIGGIVHYPAVDMESRVQGNVVVVFVVEPDGSLSNIKAVRGPSETLKREALRVVSLSPKWNPGIKDGKAVRTSYTAPVRFVMTKTLY</sequence>
<evidence type="ECO:0000256" key="1">
    <source>
        <dbReference type="ARBA" id="ARBA00004383"/>
    </source>
</evidence>
<dbReference type="Proteomes" id="UP001597557">
    <property type="component" value="Unassembled WGS sequence"/>
</dbReference>
<keyword evidence="7" id="KW-0653">Protein transport</keyword>
<gene>
    <name evidence="11" type="ORF">ACFS5N_07940</name>
</gene>